<dbReference type="PANTHER" id="PTHR10656">
    <property type="entry name" value="CELL FATE DETERMINING PROTEIN MAB21-RELATED"/>
    <property type="match status" value="1"/>
</dbReference>
<organism evidence="2 3">
    <name type="scientific">Potamilus streckersoni</name>
    <dbReference type="NCBI Taxonomy" id="2493646"/>
    <lineage>
        <taxon>Eukaryota</taxon>
        <taxon>Metazoa</taxon>
        <taxon>Spiralia</taxon>
        <taxon>Lophotrochozoa</taxon>
        <taxon>Mollusca</taxon>
        <taxon>Bivalvia</taxon>
        <taxon>Autobranchia</taxon>
        <taxon>Heteroconchia</taxon>
        <taxon>Palaeoheterodonta</taxon>
        <taxon>Unionida</taxon>
        <taxon>Unionoidea</taxon>
        <taxon>Unionidae</taxon>
        <taxon>Ambleminae</taxon>
        <taxon>Lampsilini</taxon>
        <taxon>Potamilus</taxon>
    </lineage>
</organism>
<dbReference type="Pfam" id="PF20266">
    <property type="entry name" value="Mab-21_C"/>
    <property type="match status" value="1"/>
</dbReference>
<dbReference type="InterPro" id="IPR024810">
    <property type="entry name" value="MAB21L/cGLR"/>
</dbReference>
<comment type="caution">
    <text evidence="2">The sequence shown here is derived from an EMBL/GenBank/DDBJ whole genome shotgun (WGS) entry which is preliminary data.</text>
</comment>
<evidence type="ECO:0000313" key="2">
    <source>
        <dbReference type="EMBL" id="KAK3587136.1"/>
    </source>
</evidence>
<dbReference type="Proteomes" id="UP001195483">
    <property type="component" value="Unassembled WGS sequence"/>
</dbReference>
<dbReference type="SMART" id="SM01265">
    <property type="entry name" value="Mab-21"/>
    <property type="match status" value="1"/>
</dbReference>
<reference evidence="2" key="2">
    <citation type="journal article" date="2021" name="Genome Biol. Evol.">
        <title>Developing a high-quality reference genome for a parasitic bivalve with doubly uniparental inheritance (Bivalvia: Unionida).</title>
        <authorList>
            <person name="Smith C.H."/>
        </authorList>
    </citation>
    <scope>NUCLEOTIDE SEQUENCE</scope>
    <source>
        <strain evidence="2">CHS0354</strain>
        <tissue evidence="2">Mantle</tissue>
    </source>
</reference>
<name>A0AAE0S853_9BIVA</name>
<proteinExistence type="predicted"/>
<accession>A0AAE0S853</accession>
<feature type="domain" description="Mab-21-like HhH/H2TH-like" evidence="1">
    <location>
        <begin position="264"/>
        <end position="331"/>
    </location>
</feature>
<dbReference type="InterPro" id="IPR046906">
    <property type="entry name" value="Mab-21_HhH/H2TH-like"/>
</dbReference>
<dbReference type="EMBL" id="JAEAOA010000468">
    <property type="protein sequence ID" value="KAK3587136.1"/>
    <property type="molecule type" value="Genomic_DNA"/>
</dbReference>
<evidence type="ECO:0000259" key="1">
    <source>
        <dbReference type="Pfam" id="PF20266"/>
    </source>
</evidence>
<reference evidence="2" key="3">
    <citation type="submission" date="2023-05" db="EMBL/GenBank/DDBJ databases">
        <authorList>
            <person name="Smith C.H."/>
        </authorList>
    </citation>
    <scope>NUCLEOTIDE SEQUENCE</scope>
    <source>
        <strain evidence="2">CHS0354</strain>
        <tissue evidence="2">Mantle</tissue>
    </source>
</reference>
<dbReference type="Gene3D" id="1.10.1410.40">
    <property type="match status" value="1"/>
</dbReference>
<keyword evidence="3" id="KW-1185">Reference proteome</keyword>
<reference evidence="2" key="1">
    <citation type="journal article" date="2021" name="Genome Biol. Evol.">
        <title>A High-Quality Reference Genome for a Parasitic Bivalve with Doubly Uniparental Inheritance (Bivalvia: Unionida).</title>
        <authorList>
            <person name="Smith C.H."/>
        </authorList>
    </citation>
    <scope>NUCLEOTIDE SEQUENCE</scope>
    <source>
        <strain evidence="2">CHS0354</strain>
    </source>
</reference>
<gene>
    <name evidence="2" type="ORF">CHS0354_006777</name>
</gene>
<dbReference type="PANTHER" id="PTHR10656:SF69">
    <property type="entry name" value="MAB-21-LIKE HHH_H2TH-LIKE DOMAIN-CONTAINING PROTEIN"/>
    <property type="match status" value="1"/>
</dbReference>
<sequence length="680" mass="78635">MTDKEGTAYSPKISCIIMGILHKIGVNGRIRKKRREEWMKCEQLLTFWSKKCKGFIFGSQMEGATTPGLNSDIDLVSLTNSDVAVYDIINKEPDKNNYLMVADEDTFPGYYKLVYKPELCFSYVDPVDIMVNHEKRIVFKPSAFVYPLGIIHGPAATNETDWNVPMDCITGMRVQDWLPHANSWMQRQRCRNWITSEDFENFVQKEAFLVPVGNPISSDRYLEWRISFTTIERELMWKLNNTQIGSYVLMKMIIKHFITPAIGECLTSYQCKTTLFWLIENMDKGLWKPQNLLICVDAFLKTVLLWVKGTFCPNYFIPQENMFLGKLSVHKSCCLYNILSNLIDMDFRYLTSIPFDGIGQALSRACSRIYSLHLIPYGREHQLDETQDSDVLCIKQPILWSKRLALTVYISLLKESSNVLDLLIKLIQEYQSCREVLQDDLFVWIKLLYSHFGCQLASSCFARGNFYGQEIETAHMYLQYGESSDVTSGRLRLAGFYLKLGYPALAEEVLTAVERYFKHYVCDLATVDIIDMDDVTIHEIVSGNLTTLQTYRNCLALSVLYLPSEIHCIPPPLSNELFWSVCEFVVVDARPYMYFLQHQTYLALAKSRERTVALENLASASSQKRIRHHEMYLNLLAYCLRQEECVLEGLECLFRSLRIRPEYNGAIWQICDILAAYLPK</sequence>
<evidence type="ECO:0000313" key="3">
    <source>
        <dbReference type="Proteomes" id="UP001195483"/>
    </source>
</evidence>
<protein>
    <recommendedName>
        <fullName evidence="1">Mab-21-like HhH/H2TH-like domain-containing protein</fullName>
    </recommendedName>
</protein>
<dbReference type="AlphaFoldDB" id="A0AAE0S853"/>